<dbReference type="Pfam" id="PF03135">
    <property type="entry name" value="CagE_TrbE_VirB"/>
    <property type="match status" value="1"/>
</dbReference>
<keyword evidence="8" id="KW-0175">Coiled coil</keyword>
<dbReference type="Pfam" id="PF19044">
    <property type="entry name" value="P-loop_TraG"/>
    <property type="match status" value="1"/>
</dbReference>
<accession>D8L9W7</accession>
<feature type="coiled-coil region" evidence="8">
    <location>
        <begin position="423"/>
        <end position="461"/>
    </location>
</feature>
<evidence type="ECO:0000256" key="9">
    <source>
        <dbReference type="SAM" id="Phobius"/>
    </source>
</evidence>
<dbReference type="InterPro" id="IPR027417">
    <property type="entry name" value="P-loop_NTPase"/>
</dbReference>
<name>D8L9W7_CAMFE</name>
<dbReference type="PANTHER" id="PTHR30121">
    <property type="entry name" value="UNCHARACTERIZED PROTEIN YJGR-RELATED"/>
    <property type="match status" value="1"/>
</dbReference>
<dbReference type="GO" id="GO:0005524">
    <property type="term" value="F:ATP binding"/>
    <property type="evidence" value="ECO:0007669"/>
    <property type="project" value="UniProtKB-KW"/>
</dbReference>
<dbReference type="Gene3D" id="3.40.50.300">
    <property type="entry name" value="P-loop containing nucleotide triphosphate hydrolases"/>
    <property type="match status" value="1"/>
</dbReference>
<dbReference type="GO" id="GO:0016020">
    <property type="term" value="C:membrane"/>
    <property type="evidence" value="ECO:0007669"/>
    <property type="project" value="UniProtKB-SubCell"/>
</dbReference>
<evidence type="ECO:0000256" key="5">
    <source>
        <dbReference type="ARBA" id="ARBA00022840"/>
    </source>
</evidence>
<comment type="similarity">
    <text evidence="2">Belongs to the TrbE/VirB4 family.</text>
</comment>
<evidence type="ECO:0000256" key="6">
    <source>
        <dbReference type="ARBA" id="ARBA00022989"/>
    </source>
</evidence>
<organism evidence="11">
    <name type="scientific">Campylobacter fetus subsp. fetus</name>
    <dbReference type="NCBI Taxonomy" id="32019"/>
    <lineage>
        <taxon>Bacteria</taxon>
        <taxon>Pseudomonadati</taxon>
        <taxon>Campylobacterota</taxon>
        <taxon>Epsilonproteobacteria</taxon>
        <taxon>Campylobacterales</taxon>
        <taxon>Campylobacteraceae</taxon>
        <taxon>Campylobacter</taxon>
    </lineage>
</organism>
<evidence type="ECO:0000313" key="11">
    <source>
        <dbReference type="EMBL" id="CBH51801.1"/>
    </source>
</evidence>
<dbReference type="PROSITE" id="PS50177">
    <property type="entry name" value="NTF2_DOMAIN"/>
    <property type="match status" value="1"/>
</dbReference>
<keyword evidence="3 9" id="KW-0812">Transmembrane</keyword>
<evidence type="ECO:0000256" key="4">
    <source>
        <dbReference type="ARBA" id="ARBA00022741"/>
    </source>
</evidence>
<keyword evidence="6 9" id="KW-1133">Transmembrane helix</keyword>
<dbReference type="InterPro" id="IPR051162">
    <property type="entry name" value="T4SS_component"/>
</dbReference>
<evidence type="ECO:0000256" key="3">
    <source>
        <dbReference type="ARBA" id="ARBA00022692"/>
    </source>
</evidence>
<protein>
    <submittedName>
        <fullName evidence="11">VirB4 protein</fullName>
    </submittedName>
</protein>
<proteinExistence type="inferred from homology"/>
<dbReference type="PANTHER" id="PTHR30121:SF12">
    <property type="entry name" value="TYPE IV SECRETION SYSTEM PROTEIN CAGE"/>
    <property type="match status" value="1"/>
</dbReference>
<keyword evidence="5" id="KW-0067">ATP-binding</keyword>
<dbReference type="InterPro" id="IPR018145">
    <property type="entry name" value="CagE_TrbE_VirB_cntrl_dom"/>
</dbReference>
<feature type="transmembrane region" description="Helical" evidence="9">
    <location>
        <begin position="81"/>
        <end position="100"/>
    </location>
</feature>
<evidence type="ECO:0000256" key="2">
    <source>
        <dbReference type="ARBA" id="ARBA00006512"/>
    </source>
</evidence>
<sequence length="964" mass="111068">MGWSNSKRSIAYSIGWHFNWWRTNDRWHINVGQSAMLVSEPIYKALTRPPMVFGVPMVPFMMMVFGWALFAIFAKLLFGDAYLLLAVMIIPSIFVFQMLVKKDDMAFRLWGLQLRFFRSPAINKFYNGRKSYMANSTYSKQSLRNKYPKLSVVGLSEFANLENLIPYQTLIDNIVITKEGDYLASWRVDGIAFEVEDDELIDMNKNKLNMLVRQFAGENVSFYFHNARINTQVNQKGYFSNEFLKNFAKKYYEIFSADNLKENRLYLTAIYSPLSRAEKMSFKNQNIEAKKRQIRTHLKSFNQKCNVIEQNLSHFKPYRLGVYDIEGVKFSSQLELYNYLIGGKFTKVRVPNAPLDFYLNGNLNEIFPSQHTMQLNYNDGTRKFVKAIELKDYPNVSFSGIFDSLMYANVEYTITQSFTPLSKKEARDELTKQQKRLMAAEDDAISQISELSSALDELQSDIIFGEYHFSIVIYADKQNECERIANQIAVVLQDLGFLATQANIALEATYFAQLPANFMLRPRLHTISSKNYASFMALHNFPRGKQQGNPWGDAIAILQTPNGQPFFFNIHKTNFQKDEFGKNDVLANTFVLGQSGGGKTVLMNFTLNMLCKYNELETFADSTPKDKRKATYFYLDKDKGALGNIMTIGGKYVMITSGQPTGFNPFCCEATPENIRRLKVLMKMLVTKGGQTHLMLTTRDEEQLNLAVDSVMRLEKSDRTHGVSRVWQLLQEGENETSSLKSRLMAWTIGNEFGWVFDNETDTLDFSDENILVYGIDGTDLLSDDEISPYVAYYILWRIIDMVDGRRFGLFIDEAWDWLKNPVVSKEVFNKEKTIRKENGFLFLGTQSVEDIAKSDIGTAIMEQSETILLLSNPKAKEDDYCRVLNMSEAEYQFVKTTIPEKYEFLIKKGVDYRAIAKINLSHLGNMVRVLSTSKDYVDELTKINAMNIGYDEKYQLVKELYRF</sequence>
<feature type="domain" description="NTF2" evidence="10">
    <location>
        <begin position="243"/>
        <end position="407"/>
    </location>
</feature>
<dbReference type="SUPFAM" id="SSF52540">
    <property type="entry name" value="P-loop containing nucleoside triphosphate hydrolases"/>
    <property type="match status" value="1"/>
</dbReference>
<dbReference type="InterPro" id="IPR018222">
    <property type="entry name" value="Nuclear_transport_factor_2_euk"/>
</dbReference>
<evidence type="ECO:0000256" key="8">
    <source>
        <dbReference type="SAM" id="Coils"/>
    </source>
</evidence>
<dbReference type="EMBL" id="FN594949">
    <property type="protein sequence ID" value="CBH51801.1"/>
    <property type="molecule type" value="Genomic_DNA"/>
</dbReference>
<keyword evidence="7 9" id="KW-0472">Membrane</keyword>
<keyword evidence="4" id="KW-0547">Nucleotide-binding</keyword>
<dbReference type="AlphaFoldDB" id="D8L9W7"/>
<gene>
    <name evidence="11" type="primary">VirB4</name>
</gene>
<reference evidence="11" key="1">
    <citation type="submission" date="2009-11" db="EMBL/GenBank/DDBJ databases">
        <authorList>
            <person name="Abril C.C.E."/>
        </authorList>
    </citation>
    <scope>NUCLEOTIDE SEQUENCE</scope>
    <source>
        <strain evidence="11">IMD 523</strain>
    </source>
</reference>
<reference evidence="11" key="2">
    <citation type="journal article" date="2010" name="Antimicrob. Agents Chemother.">
        <title>Two novel antibiotic resistance genes, tet(44) and ant(6)-Ib, are located within a transferable pathogenicity island in Campylobacter fetus subsp. fetus.</title>
        <authorList>
            <person name="Abril C.E."/>
            <person name="Brodard I."/>
            <person name="Perreten V."/>
        </authorList>
    </citation>
    <scope>NUCLEOTIDE SEQUENCE</scope>
    <source>
        <strain evidence="11">IMD 523</strain>
    </source>
</reference>
<feature type="transmembrane region" description="Helical" evidence="9">
    <location>
        <begin position="51"/>
        <end position="74"/>
    </location>
</feature>
<dbReference type="InterPro" id="IPR043964">
    <property type="entry name" value="P-loop_TraG"/>
</dbReference>
<evidence type="ECO:0000256" key="7">
    <source>
        <dbReference type="ARBA" id="ARBA00023136"/>
    </source>
</evidence>
<evidence type="ECO:0000259" key="10">
    <source>
        <dbReference type="PROSITE" id="PS50177"/>
    </source>
</evidence>
<dbReference type="Pfam" id="PF05101">
    <property type="entry name" value="VirB3"/>
    <property type="match status" value="1"/>
</dbReference>
<evidence type="ECO:0000256" key="1">
    <source>
        <dbReference type="ARBA" id="ARBA00004370"/>
    </source>
</evidence>
<dbReference type="InterPro" id="IPR007792">
    <property type="entry name" value="T4SS_VirB3/TrbD/AvhB"/>
</dbReference>
<comment type="subcellular location">
    <subcellularLocation>
        <location evidence="1">Membrane</location>
    </subcellularLocation>
</comment>